<keyword evidence="6 8" id="KW-1133">Transmembrane helix</keyword>
<dbReference type="AlphaFoldDB" id="A0A1F7X675"/>
<evidence type="ECO:0008006" key="11">
    <source>
        <dbReference type="Google" id="ProtNLM"/>
    </source>
</evidence>
<feature type="transmembrane region" description="Helical" evidence="8">
    <location>
        <begin position="206"/>
        <end position="230"/>
    </location>
</feature>
<dbReference type="GO" id="GO:0009103">
    <property type="term" value="P:lipopolysaccharide biosynthetic process"/>
    <property type="evidence" value="ECO:0007669"/>
    <property type="project" value="UniProtKB-ARBA"/>
</dbReference>
<gene>
    <name evidence="9" type="ORF">A2Y68_02050</name>
</gene>
<evidence type="ECO:0000256" key="1">
    <source>
        <dbReference type="ARBA" id="ARBA00004651"/>
    </source>
</evidence>
<keyword evidence="7 8" id="KW-0472">Membrane</keyword>
<evidence type="ECO:0000256" key="4">
    <source>
        <dbReference type="ARBA" id="ARBA00022679"/>
    </source>
</evidence>
<evidence type="ECO:0000256" key="8">
    <source>
        <dbReference type="SAM" id="Phobius"/>
    </source>
</evidence>
<feature type="transmembrane region" description="Helical" evidence="8">
    <location>
        <begin position="266"/>
        <end position="284"/>
    </location>
</feature>
<reference evidence="9 10" key="1">
    <citation type="journal article" date="2016" name="Nat. Commun.">
        <title>Thousands of microbial genomes shed light on interconnected biogeochemical processes in an aquifer system.</title>
        <authorList>
            <person name="Anantharaman K."/>
            <person name="Brown C.T."/>
            <person name="Hug L.A."/>
            <person name="Sharon I."/>
            <person name="Castelle C.J."/>
            <person name="Probst A.J."/>
            <person name="Thomas B.C."/>
            <person name="Singh A."/>
            <person name="Wilkins M.J."/>
            <person name="Karaoz U."/>
            <person name="Brodie E.L."/>
            <person name="Williams K.H."/>
            <person name="Hubbard S.S."/>
            <person name="Banfield J.F."/>
        </authorList>
    </citation>
    <scope>NUCLEOTIDE SEQUENCE [LARGE SCALE GENOMIC DNA]</scope>
</reference>
<keyword evidence="5 8" id="KW-0812">Transmembrane</keyword>
<proteinExistence type="predicted"/>
<feature type="transmembrane region" description="Helical" evidence="8">
    <location>
        <begin position="341"/>
        <end position="360"/>
    </location>
</feature>
<keyword evidence="2" id="KW-1003">Cell membrane</keyword>
<evidence type="ECO:0000256" key="3">
    <source>
        <dbReference type="ARBA" id="ARBA00022676"/>
    </source>
</evidence>
<dbReference type="InterPro" id="IPR050297">
    <property type="entry name" value="LipidA_mod_glycosyltrf_83"/>
</dbReference>
<evidence type="ECO:0000313" key="9">
    <source>
        <dbReference type="EMBL" id="OGM10199.1"/>
    </source>
</evidence>
<evidence type="ECO:0000256" key="6">
    <source>
        <dbReference type="ARBA" id="ARBA00022989"/>
    </source>
</evidence>
<name>A0A1F7X675_9BACT</name>
<evidence type="ECO:0000256" key="2">
    <source>
        <dbReference type="ARBA" id="ARBA00022475"/>
    </source>
</evidence>
<keyword evidence="4" id="KW-0808">Transferase</keyword>
<dbReference type="Proteomes" id="UP000176778">
    <property type="component" value="Unassembled WGS sequence"/>
</dbReference>
<evidence type="ECO:0000313" key="10">
    <source>
        <dbReference type="Proteomes" id="UP000176778"/>
    </source>
</evidence>
<feature type="transmembrane region" description="Helical" evidence="8">
    <location>
        <begin position="138"/>
        <end position="155"/>
    </location>
</feature>
<keyword evidence="3" id="KW-0328">Glycosyltransferase</keyword>
<feature type="transmembrane region" description="Helical" evidence="8">
    <location>
        <begin position="167"/>
        <end position="194"/>
    </location>
</feature>
<protein>
    <recommendedName>
        <fullName evidence="11">Glycosyltransferase RgtA/B/C/D-like domain-containing protein</fullName>
    </recommendedName>
</protein>
<feature type="transmembrane region" description="Helical" evidence="8">
    <location>
        <begin position="115"/>
        <end position="132"/>
    </location>
</feature>
<dbReference type="PANTHER" id="PTHR33908:SF11">
    <property type="entry name" value="MEMBRANE PROTEIN"/>
    <property type="match status" value="1"/>
</dbReference>
<dbReference type="STRING" id="1802479.A2Y68_02050"/>
<feature type="transmembrane region" description="Helical" evidence="8">
    <location>
        <begin position="293"/>
        <end position="310"/>
    </location>
</feature>
<dbReference type="GO" id="GO:0005886">
    <property type="term" value="C:plasma membrane"/>
    <property type="evidence" value="ECO:0007669"/>
    <property type="project" value="UniProtKB-SubCell"/>
</dbReference>
<comment type="subcellular location">
    <subcellularLocation>
        <location evidence="1">Cell membrane</location>
        <topology evidence="1">Multi-pass membrane protein</topology>
    </subcellularLocation>
</comment>
<feature type="transmembrane region" description="Helical" evidence="8">
    <location>
        <begin position="72"/>
        <end position="103"/>
    </location>
</feature>
<dbReference type="EMBL" id="MGFR01000001">
    <property type="protein sequence ID" value="OGM10199.1"/>
    <property type="molecule type" value="Genomic_DNA"/>
</dbReference>
<evidence type="ECO:0000256" key="7">
    <source>
        <dbReference type="ARBA" id="ARBA00023136"/>
    </source>
</evidence>
<feature type="transmembrane region" description="Helical" evidence="8">
    <location>
        <begin position="316"/>
        <end position="334"/>
    </location>
</feature>
<sequence>MKKIRAGLNTFIGKTHIPVWLAILLAAVIVLRIPSFFEPFSYGDEMIYLTLGEGVRQGMTLYKDIHDNKPPLLYLAAAVAGNVFWFKAILAFWNIITIVLFWHLAKALFPTRDKLQKLATAIFAILTTIPLLEGNIANAEMFMVGPTIAAFLVLLTRKLNFRSLFGAGVLFSIATLFKVPAVFDIPAIIAFWLISSALNKSSLKEIAKNSLFLGLGWATPIALSFVWYYLAGAFKEYFVAAFLQNVGYLSSWRGSGVAKPFLLRNLPLLVRGAVVLATAVILYLKKKKLSKQFVFLTLWLMLALFAATLSERPYPHYLLQAVAPISLLLGVLFAEKTIEQSLVIIPLAIAFFVPVYYKFWYYPTTPYYVKFVKFAIGKIDKNQYFDSFGTQVTRNYQIADFLVKSSTPKDRVFVWGPDGSTIYALSRRLPPGKYVIDYHINDFSSRKDEAAVLEKNKPKFIVLLPDAGPFPEIVPLLRSSYISVLTLDGAEIWSLRQKPAR</sequence>
<evidence type="ECO:0000256" key="5">
    <source>
        <dbReference type="ARBA" id="ARBA00022692"/>
    </source>
</evidence>
<feature type="transmembrane region" description="Helical" evidence="8">
    <location>
        <begin position="20"/>
        <end position="37"/>
    </location>
</feature>
<dbReference type="GO" id="GO:0016763">
    <property type="term" value="F:pentosyltransferase activity"/>
    <property type="evidence" value="ECO:0007669"/>
    <property type="project" value="TreeGrafter"/>
</dbReference>
<dbReference type="PANTHER" id="PTHR33908">
    <property type="entry name" value="MANNOSYLTRANSFERASE YKCB-RELATED"/>
    <property type="match status" value="1"/>
</dbReference>
<accession>A0A1F7X675</accession>
<organism evidence="9 10">
    <name type="scientific">Candidatus Woesebacteria bacterium RBG_13_46_13</name>
    <dbReference type="NCBI Taxonomy" id="1802479"/>
    <lineage>
        <taxon>Bacteria</taxon>
        <taxon>Candidatus Woeseibacteriota</taxon>
    </lineage>
</organism>
<comment type="caution">
    <text evidence="9">The sequence shown here is derived from an EMBL/GenBank/DDBJ whole genome shotgun (WGS) entry which is preliminary data.</text>
</comment>